<keyword evidence="2" id="KW-1185">Reference proteome</keyword>
<feature type="non-terminal residue" evidence="1">
    <location>
        <position position="1"/>
    </location>
</feature>
<dbReference type="EMBL" id="MU854156">
    <property type="protein sequence ID" value="KAK3933522.1"/>
    <property type="molecule type" value="Genomic_DNA"/>
</dbReference>
<organism evidence="1 2">
    <name type="scientific">Diplogelasinospora grovesii</name>
    <dbReference type="NCBI Taxonomy" id="303347"/>
    <lineage>
        <taxon>Eukaryota</taxon>
        <taxon>Fungi</taxon>
        <taxon>Dikarya</taxon>
        <taxon>Ascomycota</taxon>
        <taxon>Pezizomycotina</taxon>
        <taxon>Sordariomycetes</taxon>
        <taxon>Sordariomycetidae</taxon>
        <taxon>Sordariales</taxon>
        <taxon>Diplogelasinosporaceae</taxon>
        <taxon>Diplogelasinospora</taxon>
    </lineage>
</organism>
<dbReference type="Proteomes" id="UP001303473">
    <property type="component" value="Unassembled WGS sequence"/>
</dbReference>
<accession>A0AAN6MX36</accession>
<evidence type="ECO:0000313" key="2">
    <source>
        <dbReference type="Proteomes" id="UP001303473"/>
    </source>
</evidence>
<comment type="caution">
    <text evidence="1">The sequence shown here is derived from an EMBL/GenBank/DDBJ whole genome shotgun (WGS) entry which is preliminary data.</text>
</comment>
<gene>
    <name evidence="1" type="ORF">QBC46DRAFT_234446</name>
</gene>
<sequence>DWVTNPDARSQRFKSFLINHEQEDFPSYVMRLNLMAEDLNFLSLSLNDSPEEYRLKALKQLKTSHPTIYSKVINIITGTSLNREISDPHYFFPCVATDQYVAKLPDTAQACMYCTRRFAEGSDMVWKPCGKHVFCLKCW</sequence>
<evidence type="ECO:0000313" key="1">
    <source>
        <dbReference type="EMBL" id="KAK3933522.1"/>
    </source>
</evidence>
<dbReference type="AlphaFoldDB" id="A0AAN6MX36"/>
<proteinExistence type="predicted"/>
<protein>
    <submittedName>
        <fullName evidence="1">Uncharacterized protein</fullName>
    </submittedName>
</protein>
<reference evidence="2" key="1">
    <citation type="journal article" date="2023" name="Mol. Phylogenet. Evol.">
        <title>Genome-scale phylogeny and comparative genomics of the fungal order Sordariales.</title>
        <authorList>
            <person name="Hensen N."/>
            <person name="Bonometti L."/>
            <person name="Westerberg I."/>
            <person name="Brannstrom I.O."/>
            <person name="Guillou S."/>
            <person name="Cros-Aarteil S."/>
            <person name="Calhoun S."/>
            <person name="Haridas S."/>
            <person name="Kuo A."/>
            <person name="Mondo S."/>
            <person name="Pangilinan J."/>
            <person name="Riley R."/>
            <person name="LaButti K."/>
            <person name="Andreopoulos B."/>
            <person name="Lipzen A."/>
            <person name="Chen C."/>
            <person name="Yan M."/>
            <person name="Daum C."/>
            <person name="Ng V."/>
            <person name="Clum A."/>
            <person name="Steindorff A."/>
            <person name="Ohm R.A."/>
            <person name="Martin F."/>
            <person name="Silar P."/>
            <person name="Natvig D.O."/>
            <person name="Lalanne C."/>
            <person name="Gautier V."/>
            <person name="Ament-Velasquez S.L."/>
            <person name="Kruys A."/>
            <person name="Hutchinson M.I."/>
            <person name="Powell A.J."/>
            <person name="Barry K."/>
            <person name="Miller A.N."/>
            <person name="Grigoriev I.V."/>
            <person name="Debuchy R."/>
            <person name="Gladieux P."/>
            <person name="Hiltunen Thoren M."/>
            <person name="Johannesson H."/>
        </authorList>
    </citation>
    <scope>NUCLEOTIDE SEQUENCE [LARGE SCALE GENOMIC DNA]</scope>
    <source>
        <strain evidence="2">CBS 340.73</strain>
    </source>
</reference>
<feature type="non-terminal residue" evidence="1">
    <location>
        <position position="139"/>
    </location>
</feature>
<name>A0AAN6MX36_9PEZI</name>